<dbReference type="CDD" id="cd00121">
    <property type="entry name" value="MATH"/>
    <property type="match status" value="1"/>
</dbReference>
<protein>
    <recommendedName>
        <fullName evidence="1">MATH domain-containing protein</fullName>
    </recommendedName>
</protein>
<accession>A0A822Y4J9</accession>
<dbReference type="PANTHER" id="PTHR46162">
    <property type="entry name" value="TRAF-LIKE FAMILY PROTEIN"/>
    <property type="match status" value="1"/>
</dbReference>
<evidence type="ECO:0000313" key="2">
    <source>
        <dbReference type="EMBL" id="DAD27460.1"/>
    </source>
</evidence>
<organism evidence="2 3">
    <name type="scientific">Nelumbo nucifera</name>
    <name type="common">Sacred lotus</name>
    <dbReference type="NCBI Taxonomy" id="4432"/>
    <lineage>
        <taxon>Eukaryota</taxon>
        <taxon>Viridiplantae</taxon>
        <taxon>Streptophyta</taxon>
        <taxon>Embryophyta</taxon>
        <taxon>Tracheophyta</taxon>
        <taxon>Spermatophyta</taxon>
        <taxon>Magnoliopsida</taxon>
        <taxon>Proteales</taxon>
        <taxon>Nelumbonaceae</taxon>
        <taxon>Nelumbo</taxon>
    </lineage>
</organism>
<dbReference type="Pfam" id="PF22486">
    <property type="entry name" value="MATH_2"/>
    <property type="match status" value="2"/>
</dbReference>
<dbReference type="AlphaFoldDB" id="A0A822Y4J9"/>
<dbReference type="Proteomes" id="UP000607653">
    <property type="component" value="Unassembled WGS sequence"/>
</dbReference>
<comment type="caution">
    <text evidence="2">The sequence shown here is derived from an EMBL/GenBank/DDBJ whole genome shotgun (WGS) entry which is preliminary data.</text>
</comment>
<proteinExistence type="predicted"/>
<dbReference type="SUPFAM" id="SSF49599">
    <property type="entry name" value="TRAF domain-like"/>
    <property type="match status" value="2"/>
</dbReference>
<dbReference type="InterPro" id="IPR002083">
    <property type="entry name" value="MATH/TRAF_dom"/>
</dbReference>
<feature type="domain" description="MATH" evidence="1">
    <location>
        <begin position="54"/>
        <end position="164"/>
    </location>
</feature>
<gene>
    <name evidence="2" type="ORF">HUJ06_028928</name>
</gene>
<dbReference type="Gene3D" id="2.60.210.10">
    <property type="entry name" value="Apoptosis, Tumor Necrosis Factor Receptor Associated Protein 2, Chain A"/>
    <property type="match status" value="3"/>
</dbReference>
<dbReference type="PANTHER" id="PTHR46162:SF40">
    <property type="entry name" value="TRAF-LIKE FAMILY PROTEIN"/>
    <property type="match status" value="1"/>
</dbReference>
<dbReference type="EMBL" id="DUZY01000002">
    <property type="protein sequence ID" value="DAD27460.1"/>
    <property type="molecule type" value="Genomic_DNA"/>
</dbReference>
<dbReference type="InterPro" id="IPR008974">
    <property type="entry name" value="TRAF-like"/>
</dbReference>
<reference evidence="2 3" key="1">
    <citation type="journal article" date="2020" name="Mol. Biol. Evol.">
        <title>Distinct Expression and Methylation Patterns for Genes with Different Fates following a Single Whole-Genome Duplication in Flowering Plants.</title>
        <authorList>
            <person name="Shi T."/>
            <person name="Rahmani R.S."/>
            <person name="Gugger P.F."/>
            <person name="Wang M."/>
            <person name="Li H."/>
            <person name="Zhang Y."/>
            <person name="Li Z."/>
            <person name="Wang Q."/>
            <person name="Van de Peer Y."/>
            <person name="Marchal K."/>
            <person name="Chen J."/>
        </authorList>
    </citation>
    <scope>NUCLEOTIDE SEQUENCE [LARGE SCALE GENOMIC DNA]</scope>
    <source>
        <tissue evidence="2">Leaf</tissue>
    </source>
</reference>
<evidence type="ECO:0000259" key="1">
    <source>
        <dbReference type="PROSITE" id="PS50144"/>
    </source>
</evidence>
<evidence type="ECO:0000313" key="3">
    <source>
        <dbReference type="Proteomes" id="UP000607653"/>
    </source>
</evidence>
<keyword evidence="3" id="KW-1185">Reference proteome</keyword>
<feature type="domain" description="MATH" evidence="1">
    <location>
        <begin position="1"/>
        <end position="34"/>
    </location>
</feature>
<sequence length="174" mass="20029">MTKRGFTHLISLETFNDPSNGYLVEDTCYFGAEVFVSKNHGEGECLSMTKGPVSCSHTWKIEKFSLLCEKQYSKEFSVADFPWKILLYPRGDSKEKDRSLSFISGPCLRVKDQIRDIHWDHQAKRWFDKTGYSWGWAEFMPLSSLKDKSKGFLVNDLCIVEAHIQFIGVVNNLS</sequence>
<dbReference type="PROSITE" id="PS50144">
    <property type="entry name" value="MATH"/>
    <property type="match status" value="2"/>
</dbReference>
<name>A0A822Y4J9_NELNU</name>